<feature type="transmembrane region" description="Helical" evidence="2">
    <location>
        <begin position="110"/>
        <end position="129"/>
    </location>
</feature>
<dbReference type="Proteomes" id="UP001459204">
    <property type="component" value="Unassembled WGS sequence"/>
</dbReference>
<dbReference type="CDD" id="cd01949">
    <property type="entry name" value="GGDEF"/>
    <property type="match status" value="1"/>
</dbReference>
<keyword evidence="5" id="KW-1185">Reference proteome</keyword>
<dbReference type="InterPro" id="IPR000160">
    <property type="entry name" value="GGDEF_dom"/>
</dbReference>
<reference evidence="4 5" key="1">
    <citation type="submission" date="2024-04" db="EMBL/GenBank/DDBJ databases">
        <title>Draft genome sequence of Pseudoxanthomonas putridarboris WD12.</title>
        <authorList>
            <person name="Oh J."/>
        </authorList>
    </citation>
    <scope>NUCLEOTIDE SEQUENCE [LARGE SCALE GENOMIC DNA]</scope>
    <source>
        <strain evidence="4 5">WD12</strain>
    </source>
</reference>
<keyword evidence="4" id="KW-0808">Transferase</keyword>
<feature type="domain" description="GGDEF" evidence="3">
    <location>
        <begin position="253"/>
        <end position="380"/>
    </location>
</feature>
<feature type="transmembrane region" description="Helical" evidence="2">
    <location>
        <begin position="52"/>
        <end position="70"/>
    </location>
</feature>
<protein>
    <recommendedName>
        <fullName evidence="1">diguanylate cyclase</fullName>
        <ecNumber evidence="1">2.7.7.65</ecNumber>
    </recommendedName>
</protein>
<dbReference type="GO" id="GO:0052621">
    <property type="term" value="F:diguanylate cyclase activity"/>
    <property type="evidence" value="ECO:0007669"/>
    <property type="project" value="UniProtKB-EC"/>
</dbReference>
<dbReference type="RefSeq" id="WP_341727412.1">
    <property type="nucleotide sequence ID" value="NZ_JBBWWT010000013.1"/>
</dbReference>
<feature type="transmembrane region" description="Helical" evidence="2">
    <location>
        <begin position="159"/>
        <end position="179"/>
    </location>
</feature>
<dbReference type="NCBIfam" id="TIGR00254">
    <property type="entry name" value="GGDEF"/>
    <property type="match status" value="1"/>
</dbReference>
<keyword evidence="2" id="KW-1133">Transmembrane helix</keyword>
<comment type="caution">
    <text evidence="4">The sequence shown here is derived from an EMBL/GenBank/DDBJ whole genome shotgun (WGS) entry which is preliminary data.</text>
</comment>
<proteinExistence type="predicted"/>
<dbReference type="EMBL" id="JBBWWT010000013">
    <property type="protein sequence ID" value="MEL1266240.1"/>
    <property type="molecule type" value="Genomic_DNA"/>
</dbReference>
<keyword evidence="4" id="KW-0548">Nucleotidyltransferase</keyword>
<accession>A0ABU9J5L0</accession>
<gene>
    <name evidence="4" type="ORF">AAD027_17960</name>
</gene>
<dbReference type="PANTHER" id="PTHR45138:SF24">
    <property type="entry name" value="DIGUANYLATE CYCLASE DGCC-RELATED"/>
    <property type="match status" value="1"/>
</dbReference>
<evidence type="ECO:0000313" key="4">
    <source>
        <dbReference type="EMBL" id="MEL1266240.1"/>
    </source>
</evidence>
<keyword evidence="2" id="KW-0472">Membrane</keyword>
<organism evidence="4 5">
    <name type="scientific">Pseudoxanthomonas putridarboris</name>
    <dbReference type="NCBI Taxonomy" id="752605"/>
    <lineage>
        <taxon>Bacteria</taxon>
        <taxon>Pseudomonadati</taxon>
        <taxon>Pseudomonadota</taxon>
        <taxon>Gammaproteobacteria</taxon>
        <taxon>Lysobacterales</taxon>
        <taxon>Lysobacteraceae</taxon>
        <taxon>Pseudoxanthomonas</taxon>
    </lineage>
</organism>
<dbReference type="Gene3D" id="3.30.70.270">
    <property type="match status" value="1"/>
</dbReference>
<name>A0ABU9J5L0_9GAMM</name>
<dbReference type="InterPro" id="IPR029787">
    <property type="entry name" value="Nucleotide_cyclase"/>
</dbReference>
<dbReference type="InterPro" id="IPR043128">
    <property type="entry name" value="Rev_trsase/Diguanyl_cyclase"/>
</dbReference>
<dbReference type="SMART" id="SM00267">
    <property type="entry name" value="GGDEF"/>
    <property type="match status" value="1"/>
</dbReference>
<keyword evidence="2" id="KW-0812">Transmembrane</keyword>
<feature type="transmembrane region" description="Helical" evidence="2">
    <location>
        <begin position="82"/>
        <end position="103"/>
    </location>
</feature>
<sequence length="382" mass="41145">MSAYVFTLRTTTSRSRLGQGVLRLLSRQSTRDLSPDDKEDLAQAQLRATRPIVSGVLLCGAVLLGLTGLFEMTGVTPSIGYPWWAVQLAAMSVAGCAVAVMRLPDWRPRLLLTMLATLLIAIFMSMPLPGATGQLALRTGLFQLLPLALMALMVRPASLLAMGTLIVSMAYARIVVHGAPGTGNALYWLYTLTTIGFGAVLAGYRTDFAVSAWRMRRRLMQQAYNDELTGLLNRTGWSEHAGRAHARALQDAVPLALVFFDIDHFKAINDEHGHEGGDAVLQRLGTIIKARAGDGGISARIGGEEFAVLLTGESAASATAFAERVRAEFAKGHDGMQATVCAGIAYHRKGDTLREQMRQADLALYAAKHAGRDRVMVAARPA</sequence>
<evidence type="ECO:0000256" key="1">
    <source>
        <dbReference type="ARBA" id="ARBA00012528"/>
    </source>
</evidence>
<dbReference type="Pfam" id="PF00990">
    <property type="entry name" value="GGDEF"/>
    <property type="match status" value="1"/>
</dbReference>
<evidence type="ECO:0000256" key="2">
    <source>
        <dbReference type="SAM" id="Phobius"/>
    </source>
</evidence>
<feature type="transmembrane region" description="Helical" evidence="2">
    <location>
        <begin position="185"/>
        <end position="204"/>
    </location>
</feature>
<dbReference type="EC" id="2.7.7.65" evidence="1"/>
<evidence type="ECO:0000259" key="3">
    <source>
        <dbReference type="PROSITE" id="PS50887"/>
    </source>
</evidence>
<dbReference type="InterPro" id="IPR050469">
    <property type="entry name" value="Diguanylate_Cyclase"/>
</dbReference>
<dbReference type="PANTHER" id="PTHR45138">
    <property type="entry name" value="REGULATORY COMPONENTS OF SENSORY TRANSDUCTION SYSTEM"/>
    <property type="match status" value="1"/>
</dbReference>
<dbReference type="PROSITE" id="PS50887">
    <property type="entry name" value="GGDEF"/>
    <property type="match status" value="1"/>
</dbReference>
<dbReference type="SUPFAM" id="SSF55073">
    <property type="entry name" value="Nucleotide cyclase"/>
    <property type="match status" value="1"/>
</dbReference>
<evidence type="ECO:0000313" key="5">
    <source>
        <dbReference type="Proteomes" id="UP001459204"/>
    </source>
</evidence>